<dbReference type="EMBL" id="CADILE010000008">
    <property type="protein sequence ID" value="CAB3875365.1"/>
    <property type="molecule type" value="Genomic_DNA"/>
</dbReference>
<dbReference type="AlphaFoldDB" id="A0A6S7D4T3"/>
<evidence type="ECO:0000313" key="3">
    <source>
        <dbReference type="Proteomes" id="UP000494122"/>
    </source>
</evidence>
<accession>A0A6S7D4T3</accession>
<name>A0A6S7D4T3_9BURK</name>
<evidence type="ECO:0000313" key="2">
    <source>
        <dbReference type="EMBL" id="CAB3875365.1"/>
    </source>
</evidence>
<dbReference type="InterPro" id="IPR005069">
    <property type="entry name" value="Nucl-diP-sugar_transferase"/>
</dbReference>
<dbReference type="Pfam" id="PF03407">
    <property type="entry name" value="Nucleotid_trans"/>
    <property type="match status" value="1"/>
</dbReference>
<dbReference type="Proteomes" id="UP000494122">
    <property type="component" value="Unassembled WGS sequence"/>
</dbReference>
<evidence type="ECO:0000259" key="1">
    <source>
        <dbReference type="Pfam" id="PF03407"/>
    </source>
</evidence>
<proteinExistence type="predicted"/>
<protein>
    <recommendedName>
        <fullName evidence="1">Nucleotide-diphospho-sugar transferase domain-containing protein</fullName>
    </recommendedName>
</protein>
<reference evidence="2 3" key="1">
    <citation type="submission" date="2020-04" db="EMBL/GenBank/DDBJ databases">
        <authorList>
            <person name="De Canck E."/>
        </authorList>
    </citation>
    <scope>NUCLEOTIDE SEQUENCE [LARGE SCALE GENOMIC DNA]</scope>
    <source>
        <strain evidence="2 3">LMG 3328</strain>
    </source>
</reference>
<dbReference type="RefSeq" id="WP_232732938.1">
    <property type="nucleotide sequence ID" value="NZ_CADILE010000008.1"/>
</dbReference>
<feature type="domain" description="Nucleotide-diphospho-sugar transferase" evidence="1">
    <location>
        <begin position="103"/>
        <end position="203"/>
    </location>
</feature>
<gene>
    <name evidence="2" type="ORF">LMG3328_03007</name>
</gene>
<organism evidence="2 3">
    <name type="scientific">Achromobacter ruhlandii</name>
    <dbReference type="NCBI Taxonomy" id="72557"/>
    <lineage>
        <taxon>Bacteria</taxon>
        <taxon>Pseudomonadati</taxon>
        <taxon>Pseudomonadota</taxon>
        <taxon>Betaproteobacteria</taxon>
        <taxon>Burkholderiales</taxon>
        <taxon>Alcaligenaceae</taxon>
        <taxon>Achromobacter</taxon>
    </lineage>
</organism>
<sequence>MFDWFRRKWFGWSAEQTRVVPSFPGPDKAAPAGRGGSATGMVVAFFTRDSIYETEKNRLLRSAQRLGLAVDAEPIESTGSWVRNASMKPSVLVAMRRKHTGPLLYVDVDAVFHRDPWPTLAALDCDIAAYHEPEGHLLSGTLFINHTPAAAELLQAWAQACAENPEEWDQRVLERLLASDAASAAPRYRQARLPVAYCWIFDKTDNAPCAEVFIEHLQASREATQRKRFFGRPVRAVRRRRDRVRAIERILFDRDAAR</sequence>